<feature type="domain" description="GOLD" evidence="10">
    <location>
        <begin position="1"/>
        <end position="82"/>
    </location>
</feature>
<dbReference type="Proteomes" id="UP000597762">
    <property type="component" value="Unassembled WGS sequence"/>
</dbReference>
<evidence type="ECO:0000256" key="2">
    <source>
        <dbReference type="ARBA" id="ARBA00007104"/>
    </source>
</evidence>
<dbReference type="SUPFAM" id="SSF101576">
    <property type="entry name" value="Supernatant protein factor (SPF), C-terminal domain"/>
    <property type="match status" value="1"/>
</dbReference>
<proteinExistence type="inferred from homology"/>
<comment type="subcellular location">
    <subcellularLocation>
        <location evidence="7">Endomembrane system</location>
        <topology evidence="7">Single-pass membrane protein</topology>
    </subcellularLocation>
    <subcellularLocation>
        <location evidence="1 8">Membrane</location>
        <topology evidence="1 8">Single-pass type I membrane protein</topology>
    </subcellularLocation>
</comment>
<dbReference type="GO" id="GO:0016020">
    <property type="term" value="C:membrane"/>
    <property type="evidence" value="ECO:0007669"/>
    <property type="project" value="UniProtKB-SubCell"/>
</dbReference>
<dbReference type="OrthoDB" id="62956at2759"/>
<dbReference type="AlphaFoldDB" id="A0A812DIZ5"/>
<evidence type="ECO:0000256" key="1">
    <source>
        <dbReference type="ARBA" id="ARBA00004479"/>
    </source>
</evidence>
<protein>
    <submittedName>
        <fullName evidence="11">TMED7</fullName>
    </submittedName>
</protein>
<dbReference type="Pfam" id="PF01105">
    <property type="entry name" value="EMP24_GP25L"/>
    <property type="match status" value="1"/>
</dbReference>
<keyword evidence="6 9" id="KW-0472">Membrane</keyword>
<keyword evidence="4" id="KW-0732">Signal</keyword>
<evidence type="ECO:0000256" key="4">
    <source>
        <dbReference type="ARBA" id="ARBA00022729"/>
    </source>
</evidence>
<evidence type="ECO:0000256" key="3">
    <source>
        <dbReference type="ARBA" id="ARBA00022692"/>
    </source>
</evidence>
<dbReference type="GO" id="GO:0012505">
    <property type="term" value="C:endomembrane system"/>
    <property type="evidence" value="ECO:0007669"/>
    <property type="project" value="UniProtKB-SubCell"/>
</dbReference>
<keyword evidence="5 9" id="KW-1133">Transmembrane helix</keyword>
<comment type="caution">
    <text evidence="11">The sequence shown here is derived from an EMBL/GenBank/DDBJ whole genome shotgun (WGS) entry which is preliminary data.</text>
</comment>
<evidence type="ECO:0000313" key="12">
    <source>
        <dbReference type="Proteomes" id="UP000597762"/>
    </source>
</evidence>
<evidence type="ECO:0000313" key="11">
    <source>
        <dbReference type="EMBL" id="CAE1304718.1"/>
    </source>
</evidence>
<keyword evidence="12" id="KW-1185">Reference proteome</keyword>
<evidence type="ECO:0000256" key="7">
    <source>
        <dbReference type="ARBA" id="ARBA00037847"/>
    </source>
</evidence>
<dbReference type="InterPro" id="IPR009038">
    <property type="entry name" value="GOLD_dom"/>
</dbReference>
<dbReference type="InterPro" id="IPR036598">
    <property type="entry name" value="GOLD_dom_sf"/>
</dbReference>
<dbReference type="PROSITE" id="PS50866">
    <property type="entry name" value="GOLD"/>
    <property type="match status" value="1"/>
</dbReference>
<feature type="transmembrane region" description="Helical" evidence="9">
    <location>
        <begin position="141"/>
        <end position="163"/>
    </location>
</feature>
<evidence type="ECO:0000256" key="5">
    <source>
        <dbReference type="ARBA" id="ARBA00022989"/>
    </source>
</evidence>
<keyword evidence="3 8" id="KW-0812">Transmembrane</keyword>
<evidence type="ECO:0000256" key="6">
    <source>
        <dbReference type="ARBA" id="ARBA00023136"/>
    </source>
</evidence>
<name>A0A812DIZ5_ACAPH</name>
<dbReference type="InterPro" id="IPR015720">
    <property type="entry name" value="Emp24-like"/>
</dbReference>
<reference evidence="11" key="1">
    <citation type="submission" date="2021-01" db="EMBL/GenBank/DDBJ databases">
        <authorList>
            <person name="Li R."/>
            <person name="Bekaert M."/>
        </authorList>
    </citation>
    <scope>NUCLEOTIDE SEQUENCE</scope>
    <source>
        <strain evidence="11">Farmed</strain>
    </source>
</reference>
<evidence type="ECO:0000256" key="9">
    <source>
        <dbReference type="SAM" id="Phobius"/>
    </source>
</evidence>
<organism evidence="11 12">
    <name type="scientific">Acanthosepion pharaonis</name>
    <name type="common">Pharaoh cuttlefish</name>
    <name type="synonym">Sepia pharaonis</name>
    <dbReference type="NCBI Taxonomy" id="158019"/>
    <lineage>
        <taxon>Eukaryota</taxon>
        <taxon>Metazoa</taxon>
        <taxon>Spiralia</taxon>
        <taxon>Lophotrochozoa</taxon>
        <taxon>Mollusca</taxon>
        <taxon>Cephalopoda</taxon>
        <taxon>Coleoidea</taxon>
        <taxon>Decapodiformes</taxon>
        <taxon>Sepiida</taxon>
        <taxon>Sepiina</taxon>
        <taxon>Sepiidae</taxon>
        <taxon>Acanthosepion</taxon>
    </lineage>
</organism>
<dbReference type="PANTHER" id="PTHR22811">
    <property type="entry name" value="TRANSMEMBRANE EMP24 DOMAIN-CONTAINING PROTEIN"/>
    <property type="match status" value="1"/>
</dbReference>
<comment type="similarity">
    <text evidence="2 8">Belongs to the EMP24/GP25L family.</text>
</comment>
<accession>A0A812DIZ5</accession>
<sequence length="178" mass="20329">MCFFEKIDEGIKCTLEFQVITGGHYDVDLEIVAPNGQMLYKNTKKQYDTFVWKTDQAGVFKFCFSNEFSTFSHKVVYFDFQVGEEPPLTKNMESHATALTLMESAAVSVHNSLNEVSDYQTHLMLREASGRAFAEFLNERVFYWSICETVAVLVIGIGQIIVLRSFFTDKRPTSTIQS</sequence>
<evidence type="ECO:0000256" key="8">
    <source>
        <dbReference type="RuleBase" id="RU003827"/>
    </source>
</evidence>
<dbReference type="EMBL" id="CAHIKZ030003856">
    <property type="protein sequence ID" value="CAE1304718.1"/>
    <property type="molecule type" value="Genomic_DNA"/>
</dbReference>
<evidence type="ECO:0000259" key="10">
    <source>
        <dbReference type="PROSITE" id="PS50866"/>
    </source>
</evidence>
<dbReference type="SMART" id="SM01190">
    <property type="entry name" value="EMP24_GP25L"/>
    <property type="match status" value="1"/>
</dbReference>
<gene>
    <name evidence="11" type="ORF">SPHA_57278</name>
</gene>